<evidence type="ECO:0000256" key="2">
    <source>
        <dbReference type="ARBA" id="ARBA00022692"/>
    </source>
</evidence>
<evidence type="ECO:0000256" key="5">
    <source>
        <dbReference type="SAM" id="MobiDB-lite"/>
    </source>
</evidence>
<accession>A0A9P4UU51</accession>
<dbReference type="GO" id="GO:0005783">
    <property type="term" value="C:endoplasmic reticulum"/>
    <property type="evidence" value="ECO:0007669"/>
    <property type="project" value="InterPro"/>
</dbReference>
<dbReference type="Pfam" id="PF07946">
    <property type="entry name" value="CCDC47"/>
    <property type="match status" value="1"/>
</dbReference>
<reference evidence="6" key="1">
    <citation type="journal article" date="2020" name="Stud. Mycol.">
        <title>101 Dothideomycetes genomes: a test case for predicting lifestyles and emergence of pathogens.</title>
        <authorList>
            <person name="Haridas S."/>
            <person name="Albert R."/>
            <person name="Binder M."/>
            <person name="Bloem J."/>
            <person name="Labutti K."/>
            <person name="Salamov A."/>
            <person name="Andreopoulos B."/>
            <person name="Baker S."/>
            <person name="Barry K."/>
            <person name="Bills G."/>
            <person name="Bluhm B."/>
            <person name="Cannon C."/>
            <person name="Castanera R."/>
            <person name="Culley D."/>
            <person name="Daum C."/>
            <person name="Ezra D."/>
            <person name="Gonzalez J."/>
            <person name="Henrissat B."/>
            <person name="Kuo A."/>
            <person name="Liang C."/>
            <person name="Lipzen A."/>
            <person name="Lutzoni F."/>
            <person name="Magnuson J."/>
            <person name="Mondo S."/>
            <person name="Nolan M."/>
            <person name="Ohm R."/>
            <person name="Pangilinan J."/>
            <person name="Park H.-J."/>
            <person name="Ramirez L."/>
            <person name="Alfaro M."/>
            <person name="Sun H."/>
            <person name="Tritt A."/>
            <person name="Yoshinaga Y."/>
            <person name="Zwiers L.-H."/>
            <person name="Turgeon B."/>
            <person name="Goodwin S."/>
            <person name="Spatafora J."/>
            <person name="Crous P."/>
            <person name="Grigoriev I."/>
        </authorList>
    </citation>
    <scope>NUCLEOTIDE SEQUENCE</scope>
    <source>
        <strain evidence="6">CBS 116435</strain>
    </source>
</reference>
<evidence type="ECO:0000313" key="7">
    <source>
        <dbReference type="Proteomes" id="UP000799441"/>
    </source>
</evidence>
<evidence type="ECO:0000256" key="4">
    <source>
        <dbReference type="ARBA" id="ARBA00023136"/>
    </source>
</evidence>
<dbReference type="PANTHER" id="PTHR12883:SF0">
    <property type="entry name" value="PAT COMPLEX SUBUNIT CCDC47"/>
    <property type="match status" value="1"/>
</dbReference>
<comment type="subcellular location">
    <subcellularLocation>
        <location evidence="1">Membrane</location>
        <topology evidence="1">Single-pass membrane protein</topology>
    </subcellularLocation>
</comment>
<dbReference type="GO" id="GO:0016020">
    <property type="term" value="C:membrane"/>
    <property type="evidence" value="ECO:0007669"/>
    <property type="project" value="UniProtKB-SubCell"/>
</dbReference>
<proteinExistence type="predicted"/>
<organism evidence="6 7">
    <name type="scientific">Polychaeton citri CBS 116435</name>
    <dbReference type="NCBI Taxonomy" id="1314669"/>
    <lineage>
        <taxon>Eukaryota</taxon>
        <taxon>Fungi</taxon>
        <taxon>Dikarya</taxon>
        <taxon>Ascomycota</taxon>
        <taxon>Pezizomycotina</taxon>
        <taxon>Dothideomycetes</taxon>
        <taxon>Dothideomycetidae</taxon>
        <taxon>Capnodiales</taxon>
        <taxon>Capnodiaceae</taxon>
        <taxon>Polychaeton</taxon>
    </lineage>
</organism>
<dbReference type="OrthoDB" id="10039147at2759"/>
<dbReference type="EMBL" id="MU003768">
    <property type="protein sequence ID" value="KAF2725338.1"/>
    <property type="molecule type" value="Genomic_DNA"/>
</dbReference>
<feature type="compositionally biased region" description="Basic and acidic residues" evidence="5">
    <location>
        <begin position="365"/>
        <end position="427"/>
    </location>
</feature>
<dbReference type="AlphaFoldDB" id="A0A9P4UU51"/>
<evidence type="ECO:0000256" key="1">
    <source>
        <dbReference type="ARBA" id="ARBA00004167"/>
    </source>
</evidence>
<keyword evidence="4" id="KW-0472">Membrane</keyword>
<keyword evidence="2" id="KW-0812">Transmembrane</keyword>
<name>A0A9P4UU51_9PEZI</name>
<sequence length="436" mass="49061">MADYIKGLFGGAKSAVSSAVPSDADFADFATAASPVAPSYDASSTFNAASTVPTDRAHFSSEGRTFTKWYRVWERVTYSDFLQEMVIVPALLLIIIVNLVGSSLNKSRAKAWATAYFPVISSEFASVGFGGKKTGVEEADGKVPDGFLREQSKNEYIAYASGRQNVAWLDVKLTLYKRYNPFTWIGELLLSFFFDSIAAPVERIEATAYCFDGKEKALLPQAEKIGRDSSFDGFVFAVVHKNKMKQLRDDRYDISLTTTKDHQKLPVWATVMSESAEVTEAMLTPELLKAIEECGDSLEALIISDQPIDAPKKLNDTIPRKRVSLSLLLPSQPDAKGPLNLFKAFLRVPDSLVNNPRFRPEALRRVKQTRDEEQRKIRKADEDEKADERKLAADKQKRVDRDQKLSRMSAEEQRKFLEREKADEQKRAMKKRSQRA</sequence>
<dbReference type="GO" id="GO:0005509">
    <property type="term" value="F:calcium ion binding"/>
    <property type="evidence" value="ECO:0007669"/>
    <property type="project" value="InterPro"/>
</dbReference>
<protein>
    <submittedName>
        <fullName evidence="6">DUF1682-domain-containing protein</fullName>
    </submittedName>
</protein>
<dbReference type="GO" id="GO:0032469">
    <property type="term" value="P:endoplasmic reticulum calcium ion homeostasis"/>
    <property type="evidence" value="ECO:0007669"/>
    <property type="project" value="InterPro"/>
</dbReference>
<dbReference type="PANTHER" id="PTHR12883">
    <property type="entry name" value="ADIPOCYTE-SPECIFIC PROTEIN 4-RELATED"/>
    <property type="match status" value="1"/>
</dbReference>
<keyword evidence="3" id="KW-1133">Transmembrane helix</keyword>
<evidence type="ECO:0000256" key="3">
    <source>
        <dbReference type="ARBA" id="ARBA00022989"/>
    </source>
</evidence>
<dbReference type="Proteomes" id="UP000799441">
    <property type="component" value="Unassembled WGS sequence"/>
</dbReference>
<dbReference type="InterPro" id="IPR012879">
    <property type="entry name" value="CCDC47"/>
</dbReference>
<feature type="region of interest" description="Disordered" evidence="5">
    <location>
        <begin position="365"/>
        <end position="436"/>
    </location>
</feature>
<comment type="caution">
    <text evidence="6">The sequence shown here is derived from an EMBL/GenBank/DDBJ whole genome shotgun (WGS) entry which is preliminary data.</text>
</comment>
<evidence type="ECO:0000313" key="6">
    <source>
        <dbReference type="EMBL" id="KAF2725338.1"/>
    </source>
</evidence>
<keyword evidence="7" id="KW-1185">Reference proteome</keyword>
<gene>
    <name evidence="6" type="ORF">K431DRAFT_317797</name>
</gene>